<reference evidence="3" key="1">
    <citation type="journal article" date="2019" name="Int. J. Syst. Evol. Microbiol.">
        <title>The Global Catalogue of Microorganisms (GCM) 10K type strain sequencing project: providing services to taxonomists for standard genome sequencing and annotation.</title>
        <authorList>
            <consortium name="The Broad Institute Genomics Platform"/>
            <consortium name="The Broad Institute Genome Sequencing Center for Infectious Disease"/>
            <person name="Wu L."/>
            <person name="Ma J."/>
        </authorList>
    </citation>
    <scope>NUCLEOTIDE SEQUENCE [LARGE SCALE GENOMIC DNA]</scope>
    <source>
        <strain evidence="3">CGMCC 1.15111</strain>
    </source>
</reference>
<gene>
    <name evidence="2" type="ORF">GCM10011340_22340</name>
</gene>
<keyword evidence="1" id="KW-0732">Signal</keyword>
<comment type="caution">
    <text evidence="2">The sequence shown here is derived from an EMBL/GenBank/DDBJ whole genome shotgun (WGS) entry which is preliminary data.</text>
</comment>
<evidence type="ECO:0008006" key="4">
    <source>
        <dbReference type="Google" id="ProtNLM"/>
    </source>
</evidence>
<protein>
    <recommendedName>
        <fullName evidence="4">Dehydrogenase</fullName>
    </recommendedName>
</protein>
<dbReference type="EMBL" id="BNAG01000003">
    <property type="protein sequence ID" value="GHE66539.1"/>
    <property type="molecule type" value="Genomic_DNA"/>
</dbReference>
<dbReference type="InterPro" id="IPR039437">
    <property type="entry name" value="FrzH/put_lumazine-bd"/>
</dbReference>
<accession>A0ABQ3I927</accession>
<name>A0ABQ3I927_9BACT</name>
<dbReference type="Pfam" id="PF12893">
    <property type="entry name" value="Lumazine_bd_2"/>
    <property type="match status" value="1"/>
</dbReference>
<evidence type="ECO:0000313" key="2">
    <source>
        <dbReference type="EMBL" id="GHE66539.1"/>
    </source>
</evidence>
<feature type="signal peptide" evidence="1">
    <location>
        <begin position="1"/>
        <end position="26"/>
    </location>
</feature>
<dbReference type="SUPFAM" id="SSF54427">
    <property type="entry name" value="NTF2-like"/>
    <property type="match status" value="1"/>
</dbReference>
<organism evidence="2 3">
    <name type="scientific">Roseivirga thermotolerans</name>
    <dbReference type="NCBI Taxonomy" id="1758176"/>
    <lineage>
        <taxon>Bacteria</taxon>
        <taxon>Pseudomonadati</taxon>
        <taxon>Bacteroidota</taxon>
        <taxon>Cytophagia</taxon>
        <taxon>Cytophagales</taxon>
        <taxon>Roseivirgaceae</taxon>
        <taxon>Roseivirga</taxon>
    </lineage>
</organism>
<feature type="chain" id="PRO_5045321449" description="Dehydrogenase" evidence="1">
    <location>
        <begin position="27"/>
        <end position="154"/>
    </location>
</feature>
<proteinExistence type="predicted"/>
<evidence type="ECO:0000256" key="1">
    <source>
        <dbReference type="SAM" id="SignalP"/>
    </source>
</evidence>
<keyword evidence="3" id="KW-1185">Reference proteome</keyword>
<dbReference type="Gene3D" id="3.10.450.50">
    <property type="match status" value="1"/>
</dbReference>
<sequence>MKRILILSTSLMLVALLTLSFTHKNAIEAKAEEEVKQLILKAYINGAFNELNADAMRKGFHEDFAIYSPKGESISKYPIAVWADGVEKRKANNYDPGDPKNKWDHKFALVDVTGHAAQVKVELFNQGKHVYTDYLSLLKFDSGWRIVAKVYQQH</sequence>
<dbReference type="Proteomes" id="UP000658258">
    <property type="component" value="Unassembled WGS sequence"/>
</dbReference>
<dbReference type="RefSeq" id="WP_189630341.1">
    <property type="nucleotide sequence ID" value="NZ_BNAG01000003.1"/>
</dbReference>
<evidence type="ECO:0000313" key="3">
    <source>
        <dbReference type="Proteomes" id="UP000658258"/>
    </source>
</evidence>
<dbReference type="InterPro" id="IPR032710">
    <property type="entry name" value="NTF2-like_dom_sf"/>
</dbReference>